<evidence type="ECO:0008006" key="4">
    <source>
        <dbReference type="Google" id="ProtNLM"/>
    </source>
</evidence>
<evidence type="ECO:0000256" key="1">
    <source>
        <dbReference type="SAM" id="MobiDB-lite"/>
    </source>
</evidence>
<dbReference type="GO" id="GO:0046856">
    <property type="term" value="P:phosphatidylinositol dephosphorylation"/>
    <property type="evidence" value="ECO:0007669"/>
    <property type="project" value="TreeGrafter"/>
</dbReference>
<organism evidence="2 3">
    <name type="scientific">Balaenoptera physalus</name>
    <name type="common">Fin whale</name>
    <name type="synonym">Balaena physalus</name>
    <dbReference type="NCBI Taxonomy" id="9770"/>
    <lineage>
        <taxon>Eukaryota</taxon>
        <taxon>Metazoa</taxon>
        <taxon>Chordata</taxon>
        <taxon>Craniata</taxon>
        <taxon>Vertebrata</taxon>
        <taxon>Euteleostomi</taxon>
        <taxon>Mammalia</taxon>
        <taxon>Eutheria</taxon>
        <taxon>Laurasiatheria</taxon>
        <taxon>Artiodactyla</taxon>
        <taxon>Whippomorpha</taxon>
        <taxon>Cetacea</taxon>
        <taxon>Mysticeti</taxon>
        <taxon>Balaenopteridae</taxon>
        <taxon>Balaenoptera</taxon>
    </lineage>
</organism>
<dbReference type="GO" id="GO:0004439">
    <property type="term" value="F:phosphatidylinositol-4,5-bisphosphate 5-phosphatase activity"/>
    <property type="evidence" value="ECO:0007669"/>
    <property type="project" value="TreeGrafter"/>
</dbReference>
<feature type="compositionally biased region" description="Polar residues" evidence="1">
    <location>
        <begin position="105"/>
        <end position="116"/>
    </location>
</feature>
<dbReference type="Gene3D" id="3.60.10.10">
    <property type="entry name" value="Endonuclease/exonuclease/phosphatase"/>
    <property type="match status" value="2"/>
</dbReference>
<dbReference type="EMBL" id="SGJD01020390">
    <property type="protein sequence ID" value="KAB0388528.1"/>
    <property type="molecule type" value="Genomic_DNA"/>
</dbReference>
<dbReference type="SUPFAM" id="SSF56219">
    <property type="entry name" value="DNase I-like"/>
    <property type="match status" value="1"/>
</dbReference>
<dbReference type="InterPro" id="IPR036691">
    <property type="entry name" value="Endo/exonu/phosph_ase_sf"/>
</dbReference>
<dbReference type="GO" id="GO:0005634">
    <property type="term" value="C:nucleus"/>
    <property type="evidence" value="ECO:0007669"/>
    <property type="project" value="TreeGrafter"/>
</dbReference>
<gene>
    <name evidence="2" type="ORF">E2I00_009602</name>
</gene>
<dbReference type="PANTHER" id="PTHR46625:SF1">
    <property type="entry name" value="PHOSPHATIDYLINOSITOL POLYPHOSPHATE 5-PHOSPHATASE TYPE IV"/>
    <property type="match status" value="1"/>
</dbReference>
<reference evidence="2 3" key="1">
    <citation type="journal article" date="2019" name="PLoS ONE">
        <title>Genomic analyses reveal an absence of contemporary introgressive admixture between fin whales and blue whales, despite known hybrids.</title>
        <authorList>
            <person name="Westbury M.V."/>
            <person name="Petersen B."/>
            <person name="Lorenzen E.D."/>
        </authorList>
    </citation>
    <scope>NUCLEOTIDE SEQUENCE [LARGE SCALE GENOMIC DNA]</scope>
    <source>
        <strain evidence="2">FinWhale-01</strain>
    </source>
</reference>
<feature type="non-terminal residue" evidence="2">
    <location>
        <position position="1"/>
    </location>
</feature>
<comment type="caution">
    <text evidence="2">The sequence shown here is derived from an EMBL/GenBank/DDBJ whole genome shotgun (WGS) entry which is preliminary data.</text>
</comment>
<feature type="region of interest" description="Disordered" evidence="1">
    <location>
        <begin position="1"/>
        <end position="124"/>
    </location>
</feature>
<dbReference type="GO" id="GO:0005930">
    <property type="term" value="C:axoneme"/>
    <property type="evidence" value="ECO:0007669"/>
    <property type="project" value="TreeGrafter"/>
</dbReference>
<dbReference type="GO" id="GO:0004445">
    <property type="term" value="F:inositol-polyphosphate 5-phosphatase activity"/>
    <property type="evidence" value="ECO:0007669"/>
    <property type="project" value="InterPro"/>
</dbReference>
<proteinExistence type="predicted"/>
<name>A0A643BLD3_BALPH</name>
<dbReference type="Proteomes" id="UP000437017">
    <property type="component" value="Unassembled WGS sequence"/>
</dbReference>
<dbReference type="PANTHER" id="PTHR46625">
    <property type="entry name" value="72 KDA INOSITOL POLYPHOSPHATE 5-PHOSPHATASE"/>
    <property type="match status" value="1"/>
</dbReference>
<keyword evidence="3" id="KW-1185">Reference proteome</keyword>
<evidence type="ECO:0000313" key="2">
    <source>
        <dbReference type="EMBL" id="KAB0388528.1"/>
    </source>
</evidence>
<accession>A0A643BLD3</accession>
<dbReference type="InterPro" id="IPR042478">
    <property type="entry name" value="INPP5E"/>
</dbReference>
<dbReference type="OrthoDB" id="2248459at2759"/>
<dbReference type="AlphaFoldDB" id="A0A643BLD3"/>
<protein>
    <recommendedName>
        <fullName evidence="4">Inositol polyphosphate-related phosphatase domain-containing protein</fullName>
    </recommendedName>
</protein>
<sequence>LAARPGSPAADHRWGPEKSPALSLDTPAQVSNEDPQARGRPFSLEPPPPRPRLKRALSLDEKGWRKRRFRTSREDPAAKNGASPTGGSPQDEAPGTPARSGSPPCLSTSLQESPTTRRAPGSGGPCSWGNCLCGMISTSLDLLHRDGASAGSSPRLASLLPPRPLPAMEWNVASEALRTANKVDRDHADFQARRQVRLFRAPSSLGPGRPPSPLACDDCSLHSARSAFSLLVPIRTKDELPPNLDELLLPAEADFAQDLYVAGVGDEVAGDAGPPLPGDGKVGERLVDYSKTVQGLALPKNVPDTSPYRSDAADVTTRFDGVFWFGDFNFRLSGGRAAVEAILKQDPGASDRVMYRSRHRDDICPVKYSSCPGIRTSDHRPVYGLFRVRQTPEHRGQEDSALLMALSSSIPLAAGKFDRELYLIGIKRRISREIQRQQALKSQHSSAICTVS</sequence>
<evidence type="ECO:0000313" key="3">
    <source>
        <dbReference type="Proteomes" id="UP000437017"/>
    </source>
</evidence>
<dbReference type="GO" id="GO:0005794">
    <property type="term" value="C:Golgi apparatus"/>
    <property type="evidence" value="ECO:0007669"/>
    <property type="project" value="TreeGrafter"/>
</dbReference>